<feature type="domain" description="FAR1" evidence="1">
    <location>
        <begin position="87"/>
        <end position="144"/>
    </location>
</feature>
<dbReference type="PANTHER" id="PTHR46328:SF30">
    <property type="entry name" value="OS04G0641500 PROTEIN"/>
    <property type="match status" value="1"/>
</dbReference>
<dbReference type="InterPro" id="IPR004330">
    <property type="entry name" value="FAR1_DNA_bnd_dom"/>
</dbReference>
<evidence type="ECO:0000313" key="3">
    <source>
        <dbReference type="Proteomes" id="UP001177003"/>
    </source>
</evidence>
<name>A0AA35UZN4_LACSI</name>
<dbReference type="EMBL" id="OX465086">
    <property type="protein sequence ID" value="CAI9261920.1"/>
    <property type="molecule type" value="Genomic_DNA"/>
</dbReference>
<accession>A0AA35UZN4</accession>
<evidence type="ECO:0000313" key="2">
    <source>
        <dbReference type="EMBL" id="CAI9261920.1"/>
    </source>
</evidence>
<reference evidence="2" key="1">
    <citation type="submission" date="2023-04" db="EMBL/GenBank/DDBJ databases">
        <authorList>
            <person name="Vijverberg K."/>
            <person name="Xiong W."/>
            <person name="Schranz E."/>
        </authorList>
    </citation>
    <scope>NUCLEOTIDE SEQUENCE</scope>
</reference>
<gene>
    <name evidence="2" type="ORF">LSALG_LOCUS2690</name>
</gene>
<dbReference type="Proteomes" id="UP001177003">
    <property type="component" value="Chromosome 0"/>
</dbReference>
<organism evidence="2 3">
    <name type="scientific">Lactuca saligna</name>
    <name type="common">Willowleaf lettuce</name>
    <dbReference type="NCBI Taxonomy" id="75948"/>
    <lineage>
        <taxon>Eukaryota</taxon>
        <taxon>Viridiplantae</taxon>
        <taxon>Streptophyta</taxon>
        <taxon>Embryophyta</taxon>
        <taxon>Tracheophyta</taxon>
        <taxon>Spermatophyta</taxon>
        <taxon>Magnoliopsida</taxon>
        <taxon>eudicotyledons</taxon>
        <taxon>Gunneridae</taxon>
        <taxon>Pentapetalae</taxon>
        <taxon>asterids</taxon>
        <taxon>campanulids</taxon>
        <taxon>Asterales</taxon>
        <taxon>Asteraceae</taxon>
        <taxon>Cichorioideae</taxon>
        <taxon>Cichorieae</taxon>
        <taxon>Lactucinae</taxon>
        <taxon>Lactuca</taxon>
    </lineage>
</organism>
<proteinExistence type="predicted"/>
<evidence type="ECO:0000259" key="1">
    <source>
        <dbReference type="Pfam" id="PF03101"/>
    </source>
</evidence>
<sequence>MFKCYVFQIVGDDSSLPIEASPSDVNIIFSDHLAECSKSNASSCESEQFRNECDSSNNDDKMFIHEVPDEMKPKEKDVYNSLKDGVEFYLQYAKEVGFDASKSTIKRSKGEISLRYVICSRSGFSECVNNDSNNEKQPKLKRKTSSRKMGSITLITFKCVAFGSLQF</sequence>
<dbReference type="PANTHER" id="PTHR46328">
    <property type="entry name" value="FAR-RED IMPAIRED RESPONSIVE (FAR1) FAMILY PROTEIN-RELATED"/>
    <property type="match status" value="1"/>
</dbReference>
<keyword evidence="3" id="KW-1185">Reference proteome</keyword>
<dbReference type="Pfam" id="PF03101">
    <property type="entry name" value="FAR1"/>
    <property type="match status" value="1"/>
</dbReference>
<protein>
    <recommendedName>
        <fullName evidence="1">FAR1 domain-containing protein</fullName>
    </recommendedName>
</protein>
<dbReference type="AlphaFoldDB" id="A0AA35UZN4"/>